<organism evidence="1 2">
    <name type="scientific">Dokdonia ponticola</name>
    <dbReference type="NCBI Taxonomy" id="2041041"/>
    <lineage>
        <taxon>Bacteria</taxon>
        <taxon>Pseudomonadati</taxon>
        <taxon>Bacteroidota</taxon>
        <taxon>Flavobacteriia</taxon>
        <taxon>Flavobacteriales</taxon>
        <taxon>Flavobacteriaceae</taxon>
        <taxon>Dokdonia</taxon>
    </lineage>
</organism>
<dbReference type="Proteomes" id="UP001596043">
    <property type="component" value="Unassembled WGS sequence"/>
</dbReference>
<proteinExistence type="predicted"/>
<keyword evidence="2" id="KW-1185">Reference proteome</keyword>
<accession>A0ABV9I565</accession>
<evidence type="ECO:0000313" key="2">
    <source>
        <dbReference type="Proteomes" id="UP001596043"/>
    </source>
</evidence>
<name>A0ABV9I565_9FLAO</name>
<comment type="caution">
    <text evidence="1">The sequence shown here is derived from an EMBL/GenBank/DDBJ whole genome shotgun (WGS) entry which is preliminary data.</text>
</comment>
<evidence type="ECO:0000313" key="1">
    <source>
        <dbReference type="EMBL" id="MFC4636425.1"/>
    </source>
</evidence>
<gene>
    <name evidence="1" type="ORF">ACFO3O_21135</name>
</gene>
<dbReference type="EMBL" id="JBHSFV010000019">
    <property type="protein sequence ID" value="MFC4636425.1"/>
    <property type="molecule type" value="Genomic_DNA"/>
</dbReference>
<protein>
    <submittedName>
        <fullName evidence="1">Uncharacterized protein</fullName>
    </submittedName>
</protein>
<sequence>MDNQSSGALTLKEILLGITDSLNEAQHKLRNMEPYDEYGRPNTMYQIPYLDFNLQVTSEFESTPQETSTTAVSSPVNDDALPSKSAVYYKPKMMFRPIKPQQKTSQTSSEVVSTISGRFVATMPNEGVPQILLRCNYQEPVLQNNIYSVPIEVVMENAAGEKLSGMRVEFNFNEDKTTLVNDTALITTPSFDAQEVLTNGLGIATNTITIDPTDYNSGKVLFFDINAGTIFKKISISKL</sequence>
<dbReference type="RefSeq" id="WP_379982603.1">
    <property type="nucleotide sequence ID" value="NZ_JBHSFV010000019.1"/>
</dbReference>
<reference evidence="2" key="1">
    <citation type="journal article" date="2019" name="Int. J. Syst. Evol. Microbiol.">
        <title>The Global Catalogue of Microorganisms (GCM) 10K type strain sequencing project: providing services to taxonomists for standard genome sequencing and annotation.</title>
        <authorList>
            <consortium name="The Broad Institute Genomics Platform"/>
            <consortium name="The Broad Institute Genome Sequencing Center for Infectious Disease"/>
            <person name="Wu L."/>
            <person name="Ma J."/>
        </authorList>
    </citation>
    <scope>NUCLEOTIDE SEQUENCE [LARGE SCALE GENOMIC DNA]</scope>
    <source>
        <strain evidence="2">YJ-61-S</strain>
    </source>
</reference>